<dbReference type="PANTHER" id="PTHR15949">
    <property type="entry name" value="TESTIS-EXPRESSED PROTEIN 264"/>
    <property type="match status" value="1"/>
</dbReference>
<accession>A0A8S1I0J1</accession>
<evidence type="ECO:0000313" key="3">
    <source>
        <dbReference type="Proteomes" id="UP000835052"/>
    </source>
</evidence>
<dbReference type="EMBL" id="CAJGYM010000228">
    <property type="protein sequence ID" value="CAD6200030.1"/>
    <property type="molecule type" value="Genomic_DNA"/>
</dbReference>
<keyword evidence="3" id="KW-1185">Reference proteome</keyword>
<dbReference type="GO" id="GO:0000421">
    <property type="term" value="C:autophagosome membrane"/>
    <property type="evidence" value="ECO:0007669"/>
    <property type="project" value="TreeGrafter"/>
</dbReference>
<dbReference type="SUPFAM" id="SSF55136">
    <property type="entry name" value="Probable bacterial effector-binding domain"/>
    <property type="match status" value="1"/>
</dbReference>
<name>A0A8S1I0J1_9PELO</name>
<dbReference type="Proteomes" id="UP000835052">
    <property type="component" value="Unassembled WGS sequence"/>
</dbReference>
<protein>
    <recommendedName>
        <fullName evidence="4">GyrI-like small molecule binding domain-containing protein</fullName>
    </recommendedName>
</protein>
<dbReference type="InterPro" id="IPR011256">
    <property type="entry name" value="Reg_factor_effector_dom_sf"/>
</dbReference>
<organism evidence="2 3">
    <name type="scientific">Caenorhabditis auriculariae</name>
    <dbReference type="NCBI Taxonomy" id="2777116"/>
    <lineage>
        <taxon>Eukaryota</taxon>
        <taxon>Metazoa</taxon>
        <taxon>Ecdysozoa</taxon>
        <taxon>Nematoda</taxon>
        <taxon>Chromadorea</taxon>
        <taxon>Rhabditida</taxon>
        <taxon>Rhabditina</taxon>
        <taxon>Rhabditomorpha</taxon>
        <taxon>Rhabditoidea</taxon>
        <taxon>Rhabditidae</taxon>
        <taxon>Peloderinae</taxon>
        <taxon>Caenorhabditis</taxon>
    </lineage>
</organism>
<proteinExistence type="predicted"/>
<dbReference type="GO" id="GO:0005789">
    <property type="term" value="C:endoplasmic reticulum membrane"/>
    <property type="evidence" value="ECO:0007669"/>
    <property type="project" value="TreeGrafter"/>
</dbReference>
<evidence type="ECO:0000256" key="1">
    <source>
        <dbReference type="SAM" id="MobiDB-lite"/>
    </source>
</evidence>
<evidence type="ECO:0000313" key="2">
    <source>
        <dbReference type="EMBL" id="CAD6200030.1"/>
    </source>
</evidence>
<dbReference type="GO" id="GO:0106300">
    <property type="term" value="P:protein-DNA covalent cross-linking repair"/>
    <property type="evidence" value="ECO:0007669"/>
    <property type="project" value="TreeGrafter"/>
</dbReference>
<dbReference type="AlphaFoldDB" id="A0A8S1I0J1"/>
<comment type="caution">
    <text evidence="2">The sequence shown here is derived from an EMBL/GenBank/DDBJ whole genome shotgun (WGS) entry which is preliminary data.</text>
</comment>
<dbReference type="GO" id="GO:0061709">
    <property type="term" value="P:reticulophagy"/>
    <property type="evidence" value="ECO:0007669"/>
    <property type="project" value="TreeGrafter"/>
</dbReference>
<feature type="region of interest" description="Disordered" evidence="1">
    <location>
        <begin position="208"/>
        <end position="240"/>
    </location>
</feature>
<reference evidence="2" key="1">
    <citation type="submission" date="2020-10" db="EMBL/GenBank/DDBJ databases">
        <authorList>
            <person name="Kikuchi T."/>
        </authorList>
    </citation>
    <scope>NUCLEOTIDE SEQUENCE</scope>
    <source>
        <strain evidence="2">NKZ352</strain>
    </source>
</reference>
<dbReference type="OrthoDB" id="2140079at2759"/>
<dbReference type="PANTHER" id="PTHR15949:SF3">
    <property type="entry name" value="TESTIS-EXPRESSED PROTEIN 264"/>
    <property type="match status" value="1"/>
</dbReference>
<dbReference type="GO" id="GO:0005634">
    <property type="term" value="C:nucleus"/>
    <property type="evidence" value="ECO:0007669"/>
    <property type="project" value="TreeGrafter"/>
</dbReference>
<evidence type="ECO:0008006" key="4">
    <source>
        <dbReference type="Google" id="ProtNLM"/>
    </source>
</evidence>
<feature type="compositionally biased region" description="Acidic residues" evidence="1">
    <location>
        <begin position="213"/>
        <end position="240"/>
    </location>
</feature>
<gene>
    <name evidence="2" type="ORF">CAUJ_LOCUS15929</name>
</gene>
<sequence length="240" mass="26554">MIEYVLLAASVVIIGFVYKLLADSGFFAKIEPTVSTSPTNLSKPLVVYYKYHVGAYSGVANILKEAKSLLPSGSTTFGIYYDNPDVVAPHLLQSAVGILAEDGKDLYEDNYAQQLVRYGYEKMQLPKVDRAIQASQPSSGGILSFLALVNRTIGIVKNFISENRLEVSHCVEFYGPDSISIEFPLDHTDDFIVHDYLSTSSLEAKLARRKFDSDEEESESEPDGAVDEEDDVEFESPESQ</sequence>
<dbReference type="GO" id="GO:0005657">
    <property type="term" value="C:replication fork"/>
    <property type="evidence" value="ECO:0007669"/>
    <property type="project" value="TreeGrafter"/>
</dbReference>